<gene>
    <name evidence="3" type="ORF">AKJ09_06799</name>
</gene>
<feature type="compositionally biased region" description="Polar residues" evidence="1">
    <location>
        <begin position="166"/>
        <end position="178"/>
    </location>
</feature>
<feature type="domain" description="HNH nuclease" evidence="2">
    <location>
        <begin position="259"/>
        <end position="316"/>
    </location>
</feature>
<organism evidence="3 4">
    <name type="scientific">Labilithrix luteola</name>
    <dbReference type="NCBI Taxonomy" id="1391654"/>
    <lineage>
        <taxon>Bacteria</taxon>
        <taxon>Pseudomonadati</taxon>
        <taxon>Myxococcota</taxon>
        <taxon>Polyangia</taxon>
        <taxon>Polyangiales</taxon>
        <taxon>Labilitrichaceae</taxon>
        <taxon>Labilithrix</taxon>
    </lineage>
</organism>
<dbReference type="EMBL" id="CP012333">
    <property type="protein sequence ID" value="AKV00136.1"/>
    <property type="molecule type" value="Genomic_DNA"/>
</dbReference>
<protein>
    <recommendedName>
        <fullName evidence="2">HNH nuclease domain-containing protein</fullName>
    </recommendedName>
</protein>
<dbReference type="CDD" id="cd00085">
    <property type="entry name" value="HNHc"/>
    <property type="match status" value="1"/>
</dbReference>
<evidence type="ECO:0000313" key="4">
    <source>
        <dbReference type="Proteomes" id="UP000064967"/>
    </source>
</evidence>
<accession>A0A0K1Q2U5</accession>
<evidence type="ECO:0000259" key="2">
    <source>
        <dbReference type="SMART" id="SM00507"/>
    </source>
</evidence>
<feature type="region of interest" description="Disordered" evidence="1">
    <location>
        <begin position="147"/>
        <end position="179"/>
    </location>
</feature>
<keyword evidence="4" id="KW-1185">Reference proteome</keyword>
<sequence length="445" mass="49322">MNGIRPADTMPRLLATLSNEAILVDLRSFVGVERQSLARMIVYLVEIEERRLHLELACSSMFDFCTRRLGFSEGEAFRRLTAARLVRRLPVLLDAIASGQIHLSSLVLLRDALTEENVDEIVAAASGKTKREVEELVARMAPKPDVRASIRKLPERRPSSSAASSQEPFTTASQSSPPQLKALAERRYRVQLTANEALRDKLELARALMSHQNPSGDLATIVERAVELLIEKLSKEKLGTSSRARGRKPSAKHGYVTRAARREAFERDGMQCSFVGENGGRCPARSFLELDHVTPRALGGSGEAENLRVFCRAHNHDAAERVFGRAHVEARVRTRRKGPSLRGDRSTPVSGPADFSQRKLEATRTTTSTASPSAIDGLAVEASHVAPEQRRDADARKHVRTALFSLGFRSAEADRALFVIDRKECDEPWRRPIETLVREALGILT</sequence>
<dbReference type="InterPro" id="IPR003615">
    <property type="entry name" value="HNH_nuc"/>
</dbReference>
<name>A0A0K1Q2U5_9BACT</name>
<dbReference type="STRING" id="1391654.AKJ09_06799"/>
<evidence type="ECO:0000256" key="1">
    <source>
        <dbReference type="SAM" id="MobiDB-lite"/>
    </source>
</evidence>
<evidence type="ECO:0000313" key="3">
    <source>
        <dbReference type="EMBL" id="AKV00136.1"/>
    </source>
</evidence>
<feature type="compositionally biased region" description="Basic and acidic residues" evidence="1">
    <location>
        <begin position="147"/>
        <end position="158"/>
    </location>
</feature>
<dbReference type="AlphaFoldDB" id="A0A0K1Q2U5"/>
<dbReference type="SMART" id="SM00507">
    <property type="entry name" value="HNHc"/>
    <property type="match status" value="1"/>
</dbReference>
<reference evidence="3 4" key="1">
    <citation type="submission" date="2015-08" db="EMBL/GenBank/DDBJ databases">
        <authorList>
            <person name="Babu N.S."/>
            <person name="Beckwith C.J."/>
            <person name="Beseler K.G."/>
            <person name="Brison A."/>
            <person name="Carone J.V."/>
            <person name="Caskin T.P."/>
            <person name="Diamond M."/>
            <person name="Durham M.E."/>
            <person name="Foxe J.M."/>
            <person name="Go M."/>
            <person name="Henderson B.A."/>
            <person name="Jones I.B."/>
            <person name="McGettigan J.A."/>
            <person name="Micheletti S.J."/>
            <person name="Nasrallah M.E."/>
            <person name="Ortiz D."/>
            <person name="Piller C.R."/>
            <person name="Privatt S.R."/>
            <person name="Schneider S.L."/>
            <person name="Sharp S."/>
            <person name="Smith T.C."/>
            <person name="Stanton J.D."/>
            <person name="Ullery H.E."/>
            <person name="Wilson R.J."/>
            <person name="Serrano M.G."/>
            <person name="Buck G."/>
            <person name="Lee V."/>
            <person name="Wang Y."/>
            <person name="Carvalho R."/>
            <person name="Voegtly L."/>
            <person name="Shi R."/>
            <person name="Duckworth R."/>
            <person name="Johnson A."/>
            <person name="Loviza R."/>
            <person name="Walstead R."/>
            <person name="Shah Z."/>
            <person name="Kiflezghi M."/>
            <person name="Wade K."/>
            <person name="Ball S.L."/>
            <person name="Bradley K.W."/>
            <person name="Asai D.J."/>
            <person name="Bowman C.A."/>
            <person name="Russell D.A."/>
            <person name="Pope W.H."/>
            <person name="Jacobs-Sera D."/>
            <person name="Hendrix R.W."/>
            <person name="Hatfull G.F."/>
        </authorList>
    </citation>
    <scope>NUCLEOTIDE SEQUENCE [LARGE SCALE GENOMIC DNA]</scope>
    <source>
        <strain evidence="3 4">DSM 27648</strain>
    </source>
</reference>
<dbReference type="Proteomes" id="UP000064967">
    <property type="component" value="Chromosome"/>
</dbReference>
<dbReference type="KEGG" id="llu:AKJ09_06799"/>
<feature type="region of interest" description="Disordered" evidence="1">
    <location>
        <begin position="333"/>
        <end position="371"/>
    </location>
</feature>
<dbReference type="Gene3D" id="1.10.30.50">
    <property type="match status" value="1"/>
</dbReference>
<proteinExistence type="predicted"/>